<keyword evidence="1" id="KW-0472">Membrane</keyword>
<name>A0A5S9R7C7_MYCVN</name>
<gene>
    <name evidence="2" type="ORF">AELLOGFF_05870</name>
</gene>
<dbReference type="Proteomes" id="UP000430146">
    <property type="component" value="Unassembled WGS sequence"/>
</dbReference>
<keyword evidence="1" id="KW-0812">Transmembrane</keyword>
<protein>
    <recommendedName>
        <fullName evidence="4">DUF2784 domain-containing protein</fullName>
    </recommendedName>
</protein>
<dbReference type="InterPro" id="IPR021218">
    <property type="entry name" value="DUF2784"/>
</dbReference>
<keyword evidence="1" id="KW-1133">Transmembrane helix</keyword>
<dbReference type="EMBL" id="CACSIP010000042">
    <property type="protein sequence ID" value="CAA0131264.1"/>
    <property type="molecule type" value="Genomic_DNA"/>
</dbReference>
<sequence length="135" mass="14371">MTAGMNLIGAVPYTFVVAVAVTLHLVFLGYLVVGGFLAWRWPATIGLHIAVVAWGAASLLFGLPCPLTDVERFGRAGAGMGELPPEGFIEHYLTGVWYPADYAVGVQVLVFAAVAVSWTGLILRSRDRRVGSPAQ</sequence>
<feature type="transmembrane region" description="Helical" evidence="1">
    <location>
        <begin position="12"/>
        <end position="33"/>
    </location>
</feature>
<evidence type="ECO:0000256" key="1">
    <source>
        <dbReference type="SAM" id="Phobius"/>
    </source>
</evidence>
<keyword evidence="3" id="KW-1185">Reference proteome</keyword>
<evidence type="ECO:0008006" key="4">
    <source>
        <dbReference type="Google" id="ProtNLM"/>
    </source>
</evidence>
<evidence type="ECO:0000313" key="2">
    <source>
        <dbReference type="EMBL" id="CAA0131264.1"/>
    </source>
</evidence>
<feature type="transmembrane region" description="Helical" evidence="1">
    <location>
        <begin position="45"/>
        <end position="63"/>
    </location>
</feature>
<accession>A0A5S9R7C7</accession>
<reference evidence="2 3" key="1">
    <citation type="submission" date="2019-11" db="EMBL/GenBank/DDBJ databases">
        <authorList>
            <person name="Holert J."/>
        </authorList>
    </citation>
    <scope>NUCLEOTIDE SEQUENCE [LARGE SCALE GENOMIC DNA]</scope>
    <source>
        <strain evidence="2">BC8_1</strain>
    </source>
</reference>
<proteinExistence type="predicted"/>
<dbReference type="Pfam" id="PF10861">
    <property type="entry name" value="DUF2784"/>
    <property type="match status" value="1"/>
</dbReference>
<dbReference type="AlphaFoldDB" id="A0A5S9R7C7"/>
<organism evidence="2 3">
    <name type="scientific">Mycolicibacterium vanbaalenii</name>
    <name type="common">Mycobacterium vanbaalenii</name>
    <dbReference type="NCBI Taxonomy" id="110539"/>
    <lineage>
        <taxon>Bacteria</taxon>
        <taxon>Bacillati</taxon>
        <taxon>Actinomycetota</taxon>
        <taxon>Actinomycetes</taxon>
        <taxon>Mycobacteriales</taxon>
        <taxon>Mycobacteriaceae</taxon>
        <taxon>Mycolicibacterium</taxon>
    </lineage>
</organism>
<feature type="transmembrane region" description="Helical" evidence="1">
    <location>
        <begin position="102"/>
        <end position="123"/>
    </location>
</feature>
<evidence type="ECO:0000313" key="3">
    <source>
        <dbReference type="Proteomes" id="UP000430146"/>
    </source>
</evidence>